<evidence type="ECO:0000313" key="2">
    <source>
        <dbReference type="EMBL" id="VGM07380.1"/>
    </source>
</evidence>
<proteinExistence type="predicted"/>
<feature type="domain" description="DUF4062" evidence="1">
    <location>
        <begin position="6"/>
        <end position="87"/>
    </location>
</feature>
<evidence type="ECO:0000259" key="1">
    <source>
        <dbReference type="Pfam" id="PF13271"/>
    </source>
</evidence>
<organism evidence="2">
    <name type="scientific">Klebsiella pneumoniae</name>
    <dbReference type="NCBI Taxonomy" id="573"/>
    <lineage>
        <taxon>Bacteria</taxon>
        <taxon>Pseudomonadati</taxon>
        <taxon>Pseudomonadota</taxon>
        <taxon>Gammaproteobacteria</taxon>
        <taxon>Enterobacterales</taxon>
        <taxon>Enterobacteriaceae</taxon>
        <taxon>Klebsiella/Raoultella group</taxon>
        <taxon>Klebsiella</taxon>
        <taxon>Klebsiella pneumoniae complex</taxon>
    </lineage>
</organism>
<dbReference type="AlphaFoldDB" id="A0A486RZ36"/>
<accession>A0A486RZ36</accession>
<dbReference type="EMBL" id="CAAHCY010000004">
    <property type="protein sequence ID" value="VGM07380.1"/>
    <property type="molecule type" value="Genomic_DNA"/>
</dbReference>
<dbReference type="InterPro" id="IPR025139">
    <property type="entry name" value="DUF4062"/>
</dbReference>
<protein>
    <recommendedName>
        <fullName evidence="1">DUF4062 domain-containing protein</fullName>
    </recommendedName>
</protein>
<dbReference type="Pfam" id="PF13271">
    <property type="entry name" value="DUF4062"/>
    <property type="match status" value="1"/>
</dbReference>
<name>A0A486RZ36_KLEPN</name>
<dbReference type="RefSeq" id="WP_032755519.1">
    <property type="nucleotide sequence ID" value="NZ_BIKV01000013.1"/>
</dbReference>
<reference evidence="2" key="1">
    <citation type="submission" date="2019-03" db="EMBL/GenBank/DDBJ databases">
        <authorList>
            <consortium name="Pathogen Informatics"/>
        </authorList>
    </citation>
    <scope>NUCLEOTIDE SEQUENCE</scope>
    <source>
        <strain evidence="2">5012STDY7626354</strain>
    </source>
</reference>
<sequence>MDKRYQVFVSSTFTDLEEERKHVIQTLMEMDCIPAGMELFPAIDEGQWEFIKKVIDDCDYYLLIIGGRYGSVAEDGLSYTEKEFDYAVSKGLRVVVLVHENPEDLPLAKSEKDSKLREKLTAFIEKASTSRLRKTWATAKDLPGLVALSMSKTMKTYPAIGWVRANLTSSETDLRAIVDLQKENEWLKSELAKVTSIRSQNLDLDLADFDDVFDFDCQSNFPRGQYSAGGTKIWSVSMKWKDIFHTISPYLVQYYSESNVSSLIAQRAQQVASKGGTLAKVSSQDLKTIGVQLKAYGLIKIEYLKTTNGSMNTFWSLTEAGQTEMLKIRTIKKQSQETSE</sequence>
<gene>
    <name evidence="2" type="ORF">SAMEA4873555_02832</name>
</gene>